<evidence type="ECO:0000313" key="1">
    <source>
        <dbReference type="EMBL" id="KAG0589583.1"/>
    </source>
</evidence>
<keyword evidence="2" id="KW-1185">Reference proteome</keyword>
<name>A0A8T0J485_CERPU</name>
<proteinExistence type="predicted"/>
<evidence type="ECO:0000313" key="2">
    <source>
        <dbReference type="Proteomes" id="UP000822688"/>
    </source>
</evidence>
<dbReference type="Gene3D" id="3.30.530.20">
    <property type="match status" value="1"/>
</dbReference>
<organism evidence="1 2">
    <name type="scientific">Ceratodon purpureus</name>
    <name type="common">Fire moss</name>
    <name type="synonym">Dicranum purpureum</name>
    <dbReference type="NCBI Taxonomy" id="3225"/>
    <lineage>
        <taxon>Eukaryota</taxon>
        <taxon>Viridiplantae</taxon>
        <taxon>Streptophyta</taxon>
        <taxon>Embryophyta</taxon>
        <taxon>Bryophyta</taxon>
        <taxon>Bryophytina</taxon>
        <taxon>Bryopsida</taxon>
        <taxon>Dicranidae</taxon>
        <taxon>Pseudoditrichales</taxon>
        <taxon>Ditrichaceae</taxon>
        <taxon>Ceratodon</taxon>
    </lineage>
</organism>
<evidence type="ECO:0008006" key="3">
    <source>
        <dbReference type="Google" id="ProtNLM"/>
    </source>
</evidence>
<dbReference type="InterPro" id="IPR053249">
    <property type="entry name" value="LFS"/>
</dbReference>
<dbReference type="Pfam" id="PF10604">
    <property type="entry name" value="Polyketide_cyc2"/>
    <property type="match status" value="1"/>
</dbReference>
<dbReference type="InterPro" id="IPR019587">
    <property type="entry name" value="Polyketide_cyclase/dehydratase"/>
</dbReference>
<gene>
    <name evidence="1" type="ORF">KC19_1G031600</name>
</gene>
<reference evidence="1" key="1">
    <citation type="submission" date="2020-06" db="EMBL/GenBank/DDBJ databases">
        <title>WGS assembly of Ceratodon purpureus strain R40.</title>
        <authorList>
            <person name="Carey S.B."/>
            <person name="Jenkins J."/>
            <person name="Shu S."/>
            <person name="Lovell J.T."/>
            <person name="Sreedasyam A."/>
            <person name="Maumus F."/>
            <person name="Tiley G.P."/>
            <person name="Fernandez-Pozo N."/>
            <person name="Barry K."/>
            <person name="Chen C."/>
            <person name="Wang M."/>
            <person name="Lipzen A."/>
            <person name="Daum C."/>
            <person name="Saski C.A."/>
            <person name="Payton A.C."/>
            <person name="Mcbreen J.C."/>
            <person name="Conrad R.E."/>
            <person name="Kollar L.M."/>
            <person name="Olsson S."/>
            <person name="Huttunen S."/>
            <person name="Landis J.B."/>
            <person name="Wickett N.J."/>
            <person name="Johnson M.G."/>
            <person name="Rensing S.A."/>
            <person name="Grimwood J."/>
            <person name="Schmutz J."/>
            <person name="Mcdaniel S.F."/>
        </authorList>
    </citation>
    <scope>NUCLEOTIDE SEQUENCE</scope>
    <source>
        <strain evidence="1">R40</strain>
    </source>
</reference>
<dbReference type="Proteomes" id="UP000822688">
    <property type="component" value="Chromosome 1"/>
</dbReference>
<dbReference type="CDD" id="cd07821">
    <property type="entry name" value="PYR_PYL_RCAR_like"/>
    <property type="match status" value="1"/>
</dbReference>
<protein>
    <recommendedName>
        <fullName evidence="3">Lachrymatory factor synthase</fullName>
    </recommendedName>
</protein>
<dbReference type="PANTHER" id="PTHR33789:SF5">
    <property type="entry name" value="BET V I_MAJOR LATEX PROTEIN DOMAIN-CONTAINING PROTEIN"/>
    <property type="match status" value="1"/>
</dbReference>
<accession>A0A8T0J485</accession>
<dbReference type="SUPFAM" id="SSF55961">
    <property type="entry name" value="Bet v1-like"/>
    <property type="match status" value="1"/>
</dbReference>
<sequence length="181" mass="19777">MAAEAAATATPADADRAMVESVVPAPMPWNGVVEKTISAPLEKVWDVASDFLGFPNVLTIEPVEGENRVAGCTRKVTNLPGRTDTDSAQWAKQKLVEINPAEHVFSYEFLENNTGVDPGYYSTFQAKKEEGGKTFVRWAFRFSPSQVGSDRFVPFIMKGTDLYVQELEKLANAASAVCVLI</sequence>
<dbReference type="AlphaFoldDB" id="A0A8T0J485"/>
<dbReference type="PANTHER" id="PTHR33789">
    <property type="entry name" value="LACHRYMATORY-FACTOR SYNTHASE"/>
    <property type="match status" value="1"/>
</dbReference>
<dbReference type="InterPro" id="IPR023393">
    <property type="entry name" value="START-like_dom_sf"/>
</dbReference>
<comment type="caution">
    <text evidence="1">The sequence shown here is derived from an EMBL/GenBank/DDBJ whole genome shotgun (WGS) entry which is preliminary data.</text>
</comment>
<dbReference type="EMBL" id="CM026421">
    <property type="protein sequence ID" value="KAG0589583.1"/>
    <property type="molecule type" value="Genomic_DNA"/>
</dbReference>